<dbReference type="Pfam" id="PF00077">
    <property type="entry name" value="RVP"/>
    <property type="match status" value="1"/>
</dbReference>
<dbReference type="Gene3D" id="2.40.70.10">
    <property type="entry name" value="Acid Proteases"/>
    <property type="match status" value="1"/>
</dbReference>
<comment type="caution">
    <text evidence="7">The sequence shown here is derived from an EMBL/GenBank/DDBJ whole genome shotgun (WGS) entry which is preliminary data.</text>
</comment>
<dbReference type="InterPro" id="IPR001878">
    <property type="entry name" value="Znf_CCHC"/>
</dbReference>
<feature type="region of interest" description="Disordered" evidence="4">
    <location>
        <begin position="180"/>
        <end position="222"/>
    </location>
</feature>
<feature type="compositionally biased region" description="Basic residues" evidence="4">
    <location>
        <begin position="180"/>
        <end position="189"/>
    </location>
</feature>
<keyword evidence="3" id="KW-0862">Zinc</keyword>
<evidence type="ECO:0000259" key="6">
    <source>
        <dbReference type="PROSITE" id="PS50175"/>
    </source>
</evidence>
<keyword evidence="2" id="KW-0378">Hydrolase</keyword>
<evidence type="ECO:0000313" key="7">
    <source>
        <dbReference type="EMBL" id="TRZ19876.1"/>
    </source>
</evidence>
<dbReference type="GO" id="GO:0008270">
    <property type="term" value="F:zinc ion binding"/>
    <property type="evidence" value="ECO:0007669"/>
    <property type="project" value="UniProtKB-KW"/>
</dbReference>
<reference evidence="7" key="1">
    <citation type="submission" date="2019-04" db="EMBL/GenBank/DDBJ databases">
        <title>Genome assembly of Zosterops borbonicus 15179.</title>
        <authorList>
            <person name="Leroy T."/>
            <person name="Anselmetti Y."/>
            <person name="Tilak M.-K."/>
            <person name="Nabholz B."/>
        </authorList>
    </citation>
    <scope>NUCLEOTIDE SEQUENCE</scope>
    <source>
        <strain evidence="7">HGM_15179</strain>
        <tissue evidence="7">Muscle</tissue>
    </source>
</reference>
<dbReference type="InterPro" id="IPR021109">
    <property type="entry name" value="Peptidase_aspartic_dom_sf"/>
</dbReference>
<evidence type="ECO:0000256" key="2">
    <source>
        <dbReference type="ARBA" id="ARBA00022801"/>
    </source>
</evidence>
<sequence length="413" mass="44952">MVSPQAQAQGLRASEIAATTRAARETICTACRIVAKPSPWTTIRQTESERFTTFVDRLQAAIDASDLPSEAKGPVLEGCLRQQCNQSTKELLRSVPPGASIATMIKHVVKEENLAPVQAAVNAVMAPLPAAVGAAVAEIMVVQNHNIHSQPLSTNLPLSRPRGPCWICGRKGHIARCCAHNKKQGKRQGRGQPGRMRLPPRWESQRPSYLIPTGTEHLPSSLPPRELTNFIAQAMPNITTQTSPPQTPTAHGDTKRQTRMHASSAHATDNPRPNDIPRVALAINCDTQQPPIVWGVCRPAHRPDDCFVTLPFTVDTGSNVTVIPNTHWPPSWQLEDTTAVVEVGGIQRAQKSIDLISITIYSQDGIEKPVSVHVYVLSNTPPLLGRDAQALLGVKVTNLPLGPLRRTRRSQLD</sequence>
<protein>
    <recommendedName>
        <fullName evidence="9">CCHC-type domain-containing protein</fullName>
    </recommendedName>
</protein>
<evidence type="ECO:0000256" key="1">
    <source>
        <dbReference type="ARBA" id="ARBA00022670"/>
    </source>
</evidence>
<dbReference type="PROSITE" id="PS50175">
    <property type="entry name" value="ASP_PROT_RETROV"/>
    <property type="match status" value="1"/>
</dbReference>
<dbReference type="InterPro" id="IPR036875">
    <property type="entry name" value="Znf_CCHC_sf"/>
</dbReference>
<keyword evidence="8" id="KW-1185">Reference proteome</keyword>
<dbReference type="PANTHER" id="PTHR40389:SF3">
    <property type="entry name" value="IGE-BINDING PROTEIN"/>
    <property type="match status" value="1"/>
</dbReference>
<dbReference type="GO" id="GO:0006508">
    <property type="term" value="P:proteolysis"/>
    <property type="evidence" value="ECO:0007669"/>
    <property type="project" value="UniProtKB-KW"/>
</dbReference>
<dbReference type="Proteomes" id="UP000796761">
    <property type="component" value="Unassembled WGS sequence"/>
</dbReference>
<keyword evidence="1" id="KW-0645">Protease</keyword>
<dbReference type="InterPro" id="IPR008916">
    <property type="entry name" value="Retrov_capsid_C"/>
</dbReference>
<dbReference type="GO" id="GO:0003676">
    <property type="term" value="F:nucleic acid binding"/>
    <property type="evidence" value="ECO:0007669"/>
    <property type="project" value="InterPro"/>
</dbReference>
<dbReference type="GO" id="GO:0004190">
    <property type="term" value="F:aspartic-type endopeptidase activity"/>
    <property type="evidence" value="ECO:0007669"/>
    <property type="project" value="InterPro"/>
</dbReference>
<accession>A0A8K1LN96</accession>
<feature type="domain" description="Peptidase A2" evidence="6">
    <location>
        <begin position="310"/>
        <end position="388"/>
    </location>
</feature>
<evidence type="ECO:0000259" key="5">
    <source>
        <dbReference type="PROSITE" id="PS50158"/>
    </source>
</evidence>
<evidence type="ECO:0000256" key="4">
    <source>
        <dbReference type="SAM" id="MobiDB-lite"/>
    </source>
</evidence>
<dbReference type="InterPro" id="IPR045345">
    <property type="entry name" value="Gag_p24_C"/>
</dbReference>
<dbReference type="Pfam" id="PF19317">
    <property type="entry name" value="Gag_p24_C"/>
    <property type="match status" value="1"/>
</dbReference>
<dbReference type="OrthoDB" id="9217870at2759"/>
<dbReference type="SUPFAM" id="SSF50630">
    <property type="entry name" value="Acid proteases"/>
    <property type="match status" value="1"/>
</dbReference>
<dbReference type="InterPro" id="IPR001995">
    <property type="entry name" value="Peptidase_A2_cat"/>
</dbReference>
<dbReference type="Gene3D" id="1.10.1200.30">
    <property type="match status" value="1"/>
</dbReference>
<evidence type="ECO:0008006" key="9">
    <source>
        <dbReference type="Google" id="ProtNLM"/>
    </source>
</evidence>
<keyword evidence="3" id="KW-0479">Metal-binding</keyword>
<dbReference type="InterPro" id="IPR001969">
    <property type="entry name" value="Aspartic_peptidase_AS"/>
</dbReference>
<dbReference type="PROSITE" id="PS50158">
    <property type="entry name" value="ZF_CCHC"/>
    <property type="match status" value="1"/>
</dbReference>
<evidence type="ECO:0000256" key="3">
    <source>
        <dbReference type="PROSITE-ProRule" id="PRU00047"/>
    </source>
</evidence>
<evidence type="ECO:0000313" key="8">
    <source>
        <dbReference type="Proteomes" id="UP000796761"/>
    </source>
</evidence>
<dbReference type="EMBL" id="SWJQ01000167">
    <property type="protein sequence ID" value="TRZ19876.1"/>
    <property type="molecule type" value="Genomic_DNA"/>
</dbReference>
<dbReference type="InterPro" id="IPR050195">
    <property type="entry name" value="Primate_lentivir_Gag_pol-like"/>
</dbReference>
<name>A0A8K1LN96_9PASS</name>
<dbReference type="SUPFAM" id="SSF57756">
    <property type="entry name" value="Retrovirus zinc finger-like domains"/>
    <property type="match status" value="1"/>
</dbReference>
<dbReference type="SUPFAM" id="SSF47353">
    <property type="entry name" value="Retrovirus capsid dimerization domain-like"/>
    <property type="match status" value="1"/>
</dbReference>
<dbReference type="PROSITE" id="PS00141">
    <property type="entry name" value="ASP_PROTEASE"/>
    <property type="match status" value="1"/>
</dbReference>
<feature type="region of interest" description="Disordered" evidence="4">
    <location>
        <begin position="237"/>
        <end position="275"/>
    </location>
</feature>
<dbReference type="PANTHER" id="PTHR40389">
    <property type="entry name" value="ENDOGENOUS RETROVIRUS GROUP K MEMBER 24 GAG POLYPROTEIN-RELATED"/>
    <property type="match status" value="1"/>
</dbReference>
<organism evidence="7 8">
    <name type="scientific">Zosterops borbonicus</name>
    <dbReference type="NCBI Taxonomy" id="364589"/>
    <lineage>
        <taxon>Eukaryota</taxon>
        <taxon>Metazoa</taxon>
        <taxon>Chordata</taxon>
        <taxon>Craniata</taxon>
        <taxon>Vertebrata</taxon>
        <taxon>Euteleostomi</taxon>
        <taxon>Archelosauria</taxon>
        <taxon>Archosauria</taxon>
        <taxon>Dinosauria</taxon>
        <taxon>Saurischia</taxon>
        <taxon>Theropoda</taxon>
        <taxon>Coelurosauria</taxon>
        <taxon>Aves</taxon>
        <taxon>Neognathae</taxon>
        <taxon>Neoaves</taxon>
        <taxon>Telluraves</taxon>
        <taxon>Australaves</taxon>
        <taxon>Passeriformes</taxon>
        <taxon>Sylvioidea</taxon>
        <taxon>Zosteropidae</taxon>
        <taxon>Zosterops</taxon>
    </lineage>
</organism>
<dbReference type="InterPro" id="IPR018061">
    <property type="entry name" value="Retropepsins"/>
</dbReference>
<proteinExistence type="predicted"/>
<dbReference type="AlphaFoldDB" id="A0A8K1LN96"/>
<feature type="domain" description="CCHC-type" evidence="5">
    <location>
        <begin position="165"/>
        <end position="178"/>
    </location>
</feature>
<keyword evidence="3" id="KW-0863">Zinc-finger</keyword>
<gene>
    <name evidence="7" type="ORF">HGM15179_007244</name>
</gene>